<reference evidence="8" key="2">
    <citation type="submission" date="2023-06" db="EMBL/GenBank/DDBJ databases">
        <authorList>
            <consortium name="Lawrence Berkeley National Laboratory"/>
            <person name="Haridas S."/>
            <person name="Hensen N."/>
            <person name="Bonometti L."/>
            <person name="Westerberg I."/>
            <person name="Brannstrom I.O."/>
            <person name="Guillou S."/>
            <person name="Cros-Aarteil S."/>
            <person name="Calhoun S."/>
            <person name="Kuo A."/>
            <person name="Mondo S."/>
            <person name="Pangilinan J."/>
            <person name="Riley R."/>
            <person name="LaButti K."/>
            <person name="Andreopoulos B."/>
            <person name="Lipzen A."/>
            <person name="Chen C."/>
            <person name="Yanf M."/>
            <person name="Daum C."/>
            <person name="Ng V."/>
            <person name="Clum A."/>
            <person name="Steindorff A."/>
            <person name="Ohm R."/>
            <person name="Martin F."/>
            <person name="Silar P."/>
            <person name="Natvig D."/>
            <person name="Lalanne C."/>
            <person name="Gautier V."/>
            <person name="Ament-velasquez S.L."/>
            <person name="Kruys A."/>
            <person name="Hutchinson M.I."/>
            <person name="Powell A.J."/>
            <person name="Barry K."/>
            <person name="Miller A.N."/>
            <person name="Grigoriev I.V."/>
            <person name="Debuchy R."/>
            <person name="Gladieux P."/>
            <person name="Thoren M.H."/>
            <person name="Johannesson H."/>
        </authorList>
    </citation>
    <scope>NUCLEOTIDE SEQUENCE</scope>
    <source>
        <strain evidence="8">CBS 232.78</strain>
    </source>
</reference>
<dbReference type="PANTHER" id="PTHR46910:SF37">
    <property type="entry name" value="ZN(II)2CYS6 TRANSCRIPTION FACTOR (EUROFUNG)"/>
    <property type="match status" value="1"/>
</dbReference>
<dbReference type="CDD" id="cd12148">
    <property type="entry name" value="fungal_TF_MHR"/>
    <property type="match status" value="1"/>
</dbReference>
<evidence type="ECO:0000256" key="4">
    <source>
        <dbReference type="ARBA" id="ARBA00023163"/>
    </source>
</evidence>
<name>A0AAE0U968_9PEZI</name>
<evidence type="ECO:0000256" key="2">
    <source>
        <dbReference type="ARBA" id="ARBA00023015"/>
    </source>
</evidence>
<evidence type="ECO:0000256" key="1">
    <source>
        <dbReference type="ARBA" id="ARBA00004123"/>
    </source>
</evidence>
<comment type="caution">
    <text evidence="8">The sequence shown here is derived from an EMBL/GenBank/DDBJ whole genome shotgun (WGS) entry which is preliminary data.</text>
</comment>
<keyword evidence="3" id="KW-0238">DNA-binding</keyword>
<reference evidence="8" key="1">
    <citation type="journal article" date="2023" name="Mol. Phylogenet. Evol.">
        <title>Genome-scale phylogeny and comparative genomics of the fungal order Sordariales.</title>
        <authorList>
            <person name="Hensen N."/>
            <person name="Bonometti L."/>
            <person name="Westerberg I."/>
            <person name="Brannstrom I.O."/>
            <person name="Guillou S."/>
            <person name="Cros-Aarteil S."/>
            <person name="Calhoun S."/>
            <person name="Haridas S."/>
            <person name="Kuo A."/>
            <person name="Mondo S."/>
            <person name="Pangilinan J."/>
            <person name="Riley R."/>
            <person name="LaButti K."/>
            <person name="Andreopoulos B."/>
            <person name="Lipzen A."/>
            <person name="Chen C."/>
            <person name="Yan M."/>
            <person name="Daum C."/>
            <person name="Ng V."/>
            <person name="Clum A."/>
            <person name="Steindorff A."/>
            <person name="Ohm R.A."/>
            <person name="Martin F."/>
            <person name="Silar P."/>
            <person name="Natvig D.O."/>
            <person name="Lalanne C."/>
            <person name="Gautier V."/>
            <person name="Ament-Velasquez S.L."/>
            <person name="Kruys A."/>
            <person name="Hutchinson M.I."/>
            <person name="Powell A.J."/>
            <person name="Barry K."/>
            <person name="Miller A.N."/>
            <person name="Grigoriev I.V."/>
            <person name="Debuchy R."/>
            <person name="Gladieux P."/>
            <person name="Hiltunen Thoren M."/>
            <person name="Johannesson H."/>
        </authorList>
    </citation>
    <scope>NUCLEOTIDE SEQUENCE</scope>
    <source>
        <strain evidence="8">CBS 232.78</strain>
    </source>
</reference>
<dbReference type="GO" id="GO:0008270">
    <property type="term" value="F:zinc ion binding"/>
    <property type="evidence" value="ECO:0007669"/>
    <property type="project" value="InterPro"/>
</dbReference>
<dbReference type="GO" id="GO:0006351">
    <property type="term" value="P:DNA-templated transcription"/>
    <property type="evidence" value="ECO:0007669"/>
    <property type="project" value="InterPro"/>
</dbReference>
<feature type="compositionally biased region" description="Basic and acidic residues" evidence="6">
    <location>
        <begin position="613"/>
        <end position="628"/>
    </location>
</feature>
<gene>
    <name evidence="8" type="ORF">B0H63DRAFT_64529</name>
</gene>
<dbReference type="GO" id="GO:0005634">
    <property type="term" value="C:nucleus"/>
    <property type="evidence" value="ECO:0007669"/>
    <property type="project" value="UniProtKB-SubCell"/>
</dbReference>
<dbReference type="Proteomes" id="UP001285441">
    <property type="component" value="Unassembled WGS sequence"/>
</dbReference>
<protein>
    <submittedName>
        <fullName evidence="8">Fungal-specific transcription factor domain-containing protein</fullName>
    </submittedName>
</protein>
<evidence type="ECO:0000256" key="6">
    <source>
        <dbReference type="SAM" id="MobiDB-lite"/>
    </source>
</evidence>
<dbReference type="PANTHER" id="PTHR46910">
    <property type="entry name" value="TRANSCRIPTION FACTOR PDR1"/>
    <property type="match status" value="1"/>
</dbReference>
<feature type="domain" description="Xylanolytic transcriptional activator regulatory" evidence="7">
    <location>
        <begin position="278"/>
        <end position="352"/>
    </location>
</feature>
<dbReference type="GO" id="GO:0000981">
    <property type="term" value="F:DNA-binding transcription factor activity, RNA polymerase II-specific"/>
    <property type="evidence" value="ECO:0007669"/>
    <property type="project" value="InterPro"/>
</dbReference>
<organism evidence="8 9">
    <name type="scientific">Podospora didyma</name>
    <dbReference type="NCBI Taxonomy" id="330526"/>
    <lineage>
        <taxon>Eukaryota</taxon>
        <taxon>Fungi</taxon>
        <taxon>Dikarya</taxon>
        <taxon>Ascomycota</taxon>
        <taxon>Pezizomycotina</taxon>
        <taxon>Sordariomycetes</taxon>
        <taxon>Sordariomycetidae</taxon>
        <taxon>Sordariales</taxon>
        <taxon>Podosporaceae</taxon>
        <taxon>Podospora</taxon>
    </lineage>
</organism>
<keyword evidence="9" id="KW-1185">Reference proteome</keyword>
<dbReference type="SMART" id="SM00906">
    <property type="entry name" value="Fungal_trans"/>
    <property type="match status" value="1"/>
</dbReference>
<dbReference type="Gene3D" id="4.10.240.10">
    <property type="entry name" value="Zn(2)-C6 fungal-type DNA-binding domain"/>
    <property type="match status" value="1"/>
</dbReference>
<evidence type="ECO:0000256" key="3">
    <source>
        <dbReference type="ARBA" id="ARBA00023125"/>
    </source>
</evidence>
<accession>A0AAE0U968</accession>
<evidence type="ECO:0000259" key="7">
    <source>
        <dbReference type="SMART" id="SM00906"/>
    </source>
</evidence>
<dbReference type="AlphaFoldDB" id="A0AAE0U968"/>
<evidence type="ECO:0000256" key="5">
    <source>
        <dbReference type="ARBA" id="ARBA00023242"/>
    </source>
</evidence>
<keyword evidence="4" id="KW-0804">Transcription</keyword>
<keyword evidence="5" id="KW-0539">Nucleus</keyword>
<sequence length="706" mass="79404">MLKPTCSNCQQYGASCKTTAVRRRVGVAHARKNSASQATASQAIPEANRIDSLEARLARIEGQLQQVIDAASAAISKASGGQSTVAEHNPPVSIQSEHRDMSGGEEMDAWLQLDNGGFLPAVSTDPSPASALMTDDDIEYLDSSDWVVPERPSIPKLPPLEQIQPIIEGYFRHINSAIPLFSESAFVRKLNEWYTFPSRRTRAVWAAVNIVLALGSKVLTNPTLDVDFRVEDTNLSVYINNAQSVLAELVTREEDLLGLQVMLGLVMLMRSSKDPRPAVVLVGAALRLAHRLRFQSRYELETRYTPDEGLHRCRLFWITYMLDKEISLKHQTPSVQLDTDIDLDLPSPNPSDGAGDVYTADGRVRFNYLRARVQLAYIQGKVYDLLYSTRSQKVPPQERRARVVRLATQLEKWRRTLPPEMQLGSVERELDRWPLAHMSNLLWSYQACLIMTHGVWSHNAHWLKRVSDYSRIAILDSNVDGPKSCNLQQPPLPVAWDCCLEISRKCLAMARVMPQSDWDVWSNTCAVFSALVILLANMYEHPDLTVWETDKKLVTYSLDVFHKIKNISVLVPLHRLHVVVVELNRGAQLALELAERSRLELAEEMRLAETENLKENETNETPEVRSDESSWTMTSGDNGLPVDALPHVMMDWDLLAGASAEWERVGGNYFTNAPATREAFNFGEEMGPFVDWTNVEGQQPNFGSTM</sequence>
<dbReference type="EMBL" id="JAULSW010000001">
    <property type="protein sequence ID" value="KAK3395139.1"/>
    <property type="molecule type" value="Genomic_DNA"/>
</dbReference>
<comment type="subcellular location">
    <subcellularLocation>
        <location evidence="1">Nucleus</location>
    </subcellularLocation>
</comment>
<dbReference type="InterPro" id="IPR007219">
    <property type="entry name" value="XnlR_reg_dom"/>
</dbReference>
<dbReference type="InterPro" id="IPR036864">
    <property type="entry name" value="Zn2-C6_fun-type_DNA-bd_sf"/>
</dbReference>
<keyword evidence="2" id="KW-0805">Transcription regulation</keyword>
<dbReference type="InterPro" id="IPR050987">
    <property type="entry name" value="AtrR-like"/>
</dbReference>
<proteinExistence type="predicted"/>
<dbReference type="Pfam" id="PF04082">
    <property type="entry name" value="Fungal_trans"/>
    <property type="match status" value="1"/>
</dbReference>
<feature type="region of interest" description="Disordered" evidence="6">
    <location>
        <begin position="613"/>
        <end position="633"/>
    </location>
</feature>
<evidence type="ECO:0000313" key="8">
    <source>
        <dbReference type="EMBL" id="KAK3395139.1"/>
    </source>
</evidence>
<dbReference type="GO" id="GO:0003677">
    <property type="term" value="F:DNA binding"/>
    <property type="evidence" value="ECO:0007669"/>
    <property type="project" value="UniProtKB-KW"/>
</dbReference>
<evidence type="ECO:0000313" key="9">
    <source>
        <dbReference type="Proteomes" id="UP001285441"/>
    </source>
</evidence>